<evidence type="ECO:0000313" key="1">
    <source>
        <dbReference type="EMBL" id="KAJ8669513.1"/>
    </source>
</evidence>
<accession>A0ACC2NFE7</accession>
<organism evidence="1 2">
    <name type="scientific">Eretmocerus hayati</name>
    <dbReference type="NCBI Taxonomy" id="131215"/>
    <lineage>
        <taxon>Eukaryota</taxon>
        <taxon>Metazoa</taxon>
        <taxon>Ecdysozoa</taxon>
        <taxon>Arthropoda</taxon>
        <taxon>Hexapoda</taxon>
        <taxon>Insecta</taxon>
        <taxon>Pterygota</taxon>
        <taxon>Neoptera</taxon>
        <taxon>Endopterygota</taxon>
        <taxon>Hymenoptera</taxon>
        <taxon>Apocrita</taxon>
        <taxon>Proctotrupomorpha</taxon>
        <taxon>Chalcidoidea</taxon>
        <taxon>Aphelinidae</taxon>
        <taxon>Aphelininae</taxon>
        <taxon>Eretmocerus</taxon>
    </lineage>
</organism>
<evidence type="ECO:0000313" key="2">
    <source>
        <dbReference type="Proteomes" id="UP001239111"/>
    </source>
</evidence>
<comment type="caution">
    <text evidence="1">The sequence shown here is derived from an EMBL/GenBank/DDBJ whole genome shotgun (WGS) entry which is preliminary data.</text>
</comment>
<dbReference type="Proteomes" id="UP001239111">
    <property type="component" value="Chromosome 3"/>
</dbReference>
<protein>
    <submittedName>
        <fullName evidence="1">Uncharacterized protein</fullName>
    </submittedName>
</protein>
<keyword evidence="2" id="KW-1185">Reference proteome</keyword>
<reference evidence="1" key="1">
    <citation type="submission" date="2023-04" db="EMBL/GenBank/DDBJ databases">
        <title>A chromosome-level genome assembly of the parasitoid wasp Eretmocerus hayati.</title>
        <authorList>
            <person name="Zhong Y."/>
            <person name="Liu S."/>
            <person name="Liu Y."/>
        </authorList>
    </citation>
    <scope>NUCLEOTIDE SEQUENCE</scope>
    <source>
        <strain evidence="1">ZJU_SS_LIU_2023</strain>
    </source>
</reference>
<gene>
    <name evidence="1" type="ORF">QAD02_000772</name>
</gene>
<proteinExistence type="predicted"/>
<name>A0ACC2NFE7_9HYME</name>
<sequence>MIDVLFETHKANKYRDNRGNRYCRGLQMFCAFLKMTAGRLVYEILSEVFFKSIPKCSAIDEFIRKESGKIVEGHFRVDEVKKFLVDRNLPLEVSMSEDACAIISKIQYDALTDQGVGIVLPIDGNSMPIPGSFPATTVRHIEKMFENARRSTLLYVYMVQPLSPDAPSFCVLMYGTDNKFTASDSINRRNHMAQEFEKRGIIVRFISSDGDPRLLKAHKIQSGLGKFQNPLTPVTHTINGETIVLPEYHADIKSTQIPTHLLRIQLF</sequence>
<dbReference type="EMBL" id="CM056743">
    <property type="protein sequence ID" value="KAJ8669513.1"/>
    <property type="molecule type" value="Genomic_DNA"/>
</dbReference>